<proteinExistence type="predicted"/>
<dbReference type="EMBL" id="PIPF01000007">
    <property type="protein sequence ID" value="RWU83553.1"/>
    <property type="molecule type" value="Genomic_DNA"/>
</dbReference>
<dbReference type="STRING" id="1210046.B277_09667"/>
<dbReference type="eggNOG" id="ENOG50342X4">
    <property type="taxonomic scope" value="Bacteria"/>
</dbReference>
<dbReference type="Proteomes" id="UP000004474">
    <property type="component" value="Unassembled WGS sequence"/>
</dbReference>
<accession>K1E1S6</accession>
<gene>
    <name evidence="1" type="ORF">B277_09667</name>
    <name evidence="2" type="ORF">CWN80_07165</name>
</gene>
<reference evidence="2 4" key="1">
    <citation type="journal article" date="2009" name="Int. J. Syst. Evol. Microbiol.">
        <title>Janibacter hoylei sp. nov., Bacillus isronensis sp. nov. and Bacillus aryabhattai sp. nov., isolated from cryotubes used for collecting air from the upper atmosphere.</title>
        <authorList>
            <person name="Shivaji S."/>
            <person name="Chaturvedi P."/>
            <person name="Begum Z."/>
            <person name="Pindi P.K."/>
            <person name="Manorama R."/>
            <person name="Padmanaban D.A."/>
            <person name="Shouche Y.S."/>
            <person name="Pawar S."/>
            <person name="Vaishampayan P."/>
            <person name="Dutt C.B."/>
            <person name="Datta G.N."/>
            <person name="Manchanda R.K."/>
            <person name="Rao U.R."/>
            <person name="Bhargava P.M."/>
            <person name="Narlikar J.V."/>
        </authorList>
    </citation>
    <scope>NUCLEOTIDE SEQUENCE [LARGE SCALE GENOMIC DNA]</scope>
    <source>
        <strain evidence="2 4">PVAS-1</strain>
    </source>
</reference>
<dbReference type="RefSeq" id="WP_007927521.1">
    <property type="nucleotide sequence ID" value="NZ_ALWX01000042.1"/>
</dbReference>
<dbReference type="PATRIC" id="fig|1210046.3.peg.1847"/>
<organism evidence="1 3">
    <name type="scientific">Janibacter hoylei PVAS-1</name>
    <dbReference type="NCBI Taxonomy" id="1210046"/>
    <lineage>
        <taxon>Bacteria</taxon>
        <taxon>Bacillati</taxon>
        <taxon>Actinomycetota</taxon>
        <taxon>Actinomycetes</taxon>
        <taxon>Micrococcales</taxon>
        <taxon>Intrasporangiaceae</taxon>
        <taxon>Janibacter</taxon>
    </lineage>
</organism>
<comment type="caution">
    <text evidence="1">The sequence shown here is derived from an EMBL/GenBank/DDBJ whole genome shotgun (WGS) entry which is preliminary data.</text>
</comment>
<reference evidence="1 3" key="2">
    <citation type="journal article" date="2012" name="J. Bacteriol.">
        <title>Genome Sequence of Janibacter hoylei MTCC8307, Isolated from the Stratospheric Air.</title>
        <authorList>
            <person name="Pawar S.P."/>
            <person name="Dhotre D.P."/>
            <person name="Shetty S.A."/>
            <person name="Chowdhury S.P."/>
            <person name="Chaudhari B.L."/>
            <person name="Shouche Y.S."/>
        </authorList>
    </citation>
    <scope>NUCLEOTIDE SEQUENCE [LARGE SCALE GENOMIC DNA]</scope>
    <source>
        <strain evidence="1 3">PVAS-1</strain>
    </source>
</reference>
<reference evidence="2" key="3">
    <citation type="submission" date="2017-11" db="EMBL/GenBank/DDBJ databases">
        <authorList>
            <person name="Seuylemezian A."/>
            <person name="Cooper K."/>
            <person name="Vaishampayan P."/>
        </authorList>
    </citation>
    <scope>NUCLEOTIDE SEQUENCE</scope>
    <source>
        <strain evidence="2">PVAS-1</strain>
    </source>
</reference>
<evidence type="ECO:0000313" key="4">
    <source>
        <dbReference type="Proteomes" id="UP000288711"/>
    </source>
</evidence>
<evidence type="ECO:0000313" key="1">
    <source>
        <dbReference type="EMBL" id="EKA61001.1"/>
    </source>
</evidence>
<evidence type="ECO:0000313" key="2">
    <source>
        <dbReference type="EMBL" id="RWU83553.1"/>
    </source>
</evidence>
<sequence>MNVPFEITSGPGQSYLMRNVSGQTVDLVTVTVDHPEGLTRDLPSEETFGPGASKKFLVLATWQTGRPVEVLVSWDVHPTPYALPLPPKN</sequence>
<dbReference type="AlphaFoldDB" id="K1E1S6"/>
<dbReference type="EMBL" id="ALWX01000042">
    <property type="protein sequence ID" value="EKA61001.1"/>
    <property type="molecule type" value="Genomic_DNA"/>
</dbReference>
<dbReference type="OrthoDB" id="5148621at2"/>
<protein>
    <submittedName>
        <fullName evidence="1">Uncharacterized protein</fullName>
    </submittedName>
</protein>
<dbReference type="Proteomes" id="UP000288711">
    <property type="component" value="Unassembled WGS sequence"/>
</dbReference>
<evidence type="ECO:0000313" key="3">
    <source>
        <dbReference type="Proteomes" id="UP000004474"/>
    </source>
</evidence>
<name>K1E1S6_9MICO</name>
<keyword evidence="4" id="KW-1185">Reference proteome</keyword>